<evidence type="ECO:0000313" key="4">
    <source>
        <dbReference type="EMBL" id="KIJ06249.1"/>
    </source>
</evidence>
<dbReference type="Proteomes" id="UP000053647">
    <property type="component" value="Unassembled WGS sequence"/>
</dbReference>
<dbReference type="Pfam" id="PF00400">
    <property type="entry name" value="WD40"/>
    <property type="match status" value="4"/>
</dbReference>
<protein>
    <recommendedName>
        <fullName evidence="6">WD40 repeat-like protein</fullName>
    </recommendedName>
</protein>
<gene>
    <name evidence="4" type="ORF">PAXINDRAFT_62133</name>
</gene>
<dbReference type="PANTHER" id="PTHR22847">
    <property type="entry name" value="WD40 REPEAT PROTEIN"/>
    <property type="match status" value="1"/>
</dbReference>
<keyword evidence="2" id="KW-0677">Repeat</keyword>
<dbReference type="AlphaFoldDB" id="A0A0C9SMI8"/>
<evidence type="ECO:0000256" key="2">
    <source>
        <dbReference type="ARBA" id="ARBA00022737"/>
    </source>
</evidence>
<evidence type="ECO:0008006" key="6">
    <source>
        <dbReference type="Google" id="ProtNLM"/>
    </source>
</evidence>
<dbReference type="InterPro" id="IPR001680">
    <property type="entry name" value="WD40_rpt"/>
</dbReference>
<dbReference type="SUPFAM" id="SSF50978">
    <property type="entry name" value="WD40 repeat-like"/>
    <property type="match status" value="1"/>
</dbReference>
<dbReference type="PROSITE" id="PS50294">
    <property type="entry name" value="WD_REPEATS_REGION"/>
    <property type="match status" value="2"/>
</dbReference>
<dbReference type="GO" id="GO:1990234">
    <property type="term" value="C:transferase complex"/>
    <property type="evidence" value="ECO:0007669"/>
    <property type="project" value="UniProtKB-ARBA"/>
</dbReference>
<feature type="repeat" description="WD" evidence="3">
    <location>
        <begin position="1"/>
        <end position="31"/>
    </location>
</feature>
<dbReference type="Gene3D" id="2.130.10.10">
    <property type="entry name" value="YVTN repeat-like/Quinoprotein amine dehydrogenase"/>
    <property type="match status" value="1"/>
</dbReference>
<reference evidence="4 5" key="1">
    <citation type="submission" date="2014-06" db="EMBL/GenBank/DDBJ databases">
        <authorList>
            <consortium name="DOE Joint Genome Institute"/>
            <person name="Kuo A."/>
            <person name="Kohler A."/>
            <person name="Nagy L.G."/>
            <person name="Floudas D."/>
            <person name="Copeland A."/>
            <person name="Barry K.W."/>
            <person name="Cichocki N."/>
            <person name="Veneault-Fourrey C."/>
            <person name="LaButti K."/>
            <person name="Lindquist E.A."/>
            <person name="Lipzen A."/>
            <person name="Lundell T."/>
            <person name="Morin E."/>
            <person name="Murat C."/>
            <person name="Sun H."/>
            <person name="Tunlid A."/>
            <person name="Henrissat B."/>
            <person name="Grigoriev I.V."/>
            <person name="Hibbett D.S."/>
            <person name="Martin F."/>
            <person name="Nordberg H.P."/>
            <person name="Cantor M.N."/>
            <person name="Hua S.X."/>
        </authorList>
    </citation>
    <scope>NUCLEOTIDE SEQUENCE [LARGE SCALE GENOMIC DNA]</scope>
    <source>
        <strain evidence="4 5">ATCC 200175</strain>
    </source>
</reference>
<accession>A0A0C9SMI8</accession>
<dbReference type="SMART" id="SM00320">
    <property type="entry name" value="WD40"/>
    <property type="match status" value="4"/>
</dbReference>
<dbReference type="PROSITE" id="PS50082">
    <property type="entry name" value="WD_REPEATS_2"/>
    <property type="match status" value="3"/>
</dbReference>
<feature type="non-terminal residue" evidence="4">
    <location>
        <position position="1"/>
    </location>
</feature>
<sequence length="162" mass="18268">FEGHERVARCICFYPDEKKLVSGWSDNTLRIIWDRRVGAVEELRGHTDTVWDVDVSRDGRMFVSGSADKTVRIWNRESGEIFEGHKSCVRSVQFSADSSRVVSGSWDGTVRIWSIETGKLVFEPIKCHGMVWCVRYSPSGDRIASGADNIQIWNAETGVGIL</sequence>
<reference evidence="5" key="2">
    <citation type="submission" date="2015-01" db="EMBL/GenBank/DDBJ databases">
        <title>Evolutionary Origins and Diversification of the Mycorrhizal Mutualists.</title>
        <authorList>
            <consortium name="DOE Joint Genome Institute"/>
            <consortium name="Mycorrhizal Genomics Consortium"/>
            <person name="Kohler A."/>
            <person name="Kuo A."/>
            <person name="Nagy L.G."/>
            <person name="Floudas D."/>
            <person name="Copeland A."/>
            <person name="Barry K.W."/>
            <person name="Cichocki N."/>
            <person name="Veneault-Fourrey C."/>
            <person name="LaButti K."/>
            <person name="Lindquist E.A."/>
            <person name="Lipzen A."/>
            <person name="Lundell T."/>
            <person name="Morin E."/>
            <person name="Murat C."/>
            <person name="Riley R."/>
            <person name="Ohm R."/>
            <person name="Sun H."/>
            <person name="Tunlid A."/>
            <person name="Henrissat B."/>
            <person name="Grigoriev I.V."/>
            <person name="Hibbett D.S."/>
            <person name="Martin F."/>
        </authorList>
    </citation>
    <scope>NUCLEOTIDE SEQUENCE [LARGE SCALE GENOMIC DNA]</scope>
    <source>
        <strain evidence="5">ATCC 200175</strain>
    </source>
</reference>
<feature type="repeat" description="WD" evidence="3">
    <location>
        <begin position="82"/>
        <end position="123"/>
    </location>
</feature>
<dbReference type="EMBL" id="KN820425">
    <property type="protein sequence ID" value="KIJ06249.1"/>
    <property type="molecule type" value="Genomic_DNA"/>
</dbReference>
<organism evidence="4 5">
    <name type="scientific">Paxillus involutus ATCC 200175</name>
    <dbReference type="NCBI Taxonomy" id="664439"/>
    <lineage>
        <taxon>Eukaryota</taxon>
        <taxon>Fungi</taxon>
        <taxon>Dikarya</taxon>
        <taxon>Basidiomycota</taxon>
        <taxon>Agaricomycotina</taxon>
        <taxon>Agaricomycetes</taxon>
        <taxon>Agaricomycetidae</taxon>
        <taxon>Boletales</taxon>
        <taxon>Paxilineae</taxon>
        <taxon>Paxillaceae</taxon>
        <taxon>Paxillus</taxon>
    </lineage>
</organism>
<feature type="repeat" description="WD" evidence="3">
    <location>
        <begin position="43"/>
        <end position="84"/>
    </location>
</feature>
<evidence type="ECO:0000256" key="1">
    <source>
        <dbReference type="ARBA" id="ARBA00022574"/>
    </source>
</evidence>
<dbReference type="PANTHER" id="PTHR22847:SF637">
    <property type="entry name" value="WD REPEAT DOMAIN 5B"/>
    <property type="match status" value="1"/>
</dbReference>
<dbReference type="OrthoDB" id="538223at2759"/>
<keyword evidence="5" id="KW-1185">Reference proteome</keyword>
<dbReference type="InterPro" id="IPR015943">
    <property type="entry name" value="WD40/YVTN_repeat-like_dom_sf"/>
</dbReference>
<proteinExistence type="predicted"/>
<evidence type="ECO:0000256" key="3">
    <source>
        <dbReference type="PROSITE-ProRule" id="PRU00221"/>
    </source>
</evidence>
<name>A0A0C9SMI8_PAXIN</name>
<dbReference type="InterPro" id="IPR036322">
    <property type="entry name" value="WD40_repeat_dom_sf"/>
</dbReference>
<feature type="non-terminal residue" evidence="4">
    <location>
        <position position="162"/>
    </location>
</feature>
<keyword evidence="1 3" id="KW-0853">WD repeat</keyword>
<evidence type="ECO:0000313" key="5">
    <source>
        <dbReference type="Proteomes" id="UP000053647"/>
    </source>
</evidence>
<dbReference type="HOGENOM" id="CLU_000288_57_18_1"/>